<proteinExistence type="predicted"/>
<dbReference type="EMBL" id="JAWDGP010006980">
    <property type="protein sequence ID" value="KAK3732122.1"/>
    <property type="molecule type" value="Genomic_DNA"/>
</dbReference>
<feature type="compositionally biased region" description="Polar residues" evidence="1">
    <location>
        <begin position="1"/>
        <end position="28"/>
    </location>
</feature>
<comment type="caution">
    <text evidence="2">The sequence shown here is derived from an EMBL/GenBank/DDBJ whole genome shotgun (WGS) entry which is preliminary data.</text>
</comment>
<evidence type="ECO:0000256" key="1">
    <source>
        <dbReference type="SAM" id="MobiDB-lite"/>
    </source>
</evidence>
<gene>
    <name evidence="2" type="ORF">RRG08_026505</name>
</gene>
<reference evidence="2" key="1">
    <citation type="journal article" date="2023" name="G3 (Bethesda)">
        <title>A reference genome for the long-term kleptoplast-retaining sea slug Elysia crispata morphotype clarki.</title>
        <authorList>
            <person name="Eastman K.E."/>
            <person name="Pendleton A.L."/>
            <person name="Shaikh M.A."/>
            <person name="Suttiyut T."/>
            <person name="Ogas R."/>
            <person name="Tomko P."/>
            <person name="Gavelis G."/>
            <person name="Widhalm J.R."/>
            <person name="Wisecaver J.H."/>
        </authorList>
    </citation>
    <scope>NUCLEOTIDE SEQUENCE</scope>
    <source>
        <strain evidence="2">ECLA1</strain>
    </source>
</reference>
<dbReference type="Proteomes" id="UP001283361">
    <property type="component" value="Unassembled WGS sequence"/>
</dbReference>
<feature type="region of interest" description="Disordered" evidence="1">
    <location>
        <begin position="1"/>
        <end position="40"/>
    </location>
</feature>
<keyword evidence="3" id="KW-1185">Reference proteome</keyword>
<organism evidence="2 3">
    <name type="scientific">Elysia crispata</name>
    <name type="common">lettuce slug</name>
    <dbReference type="NCBI Taxonomy" id="231223"/>
    <lineage>
        <taxon>Eukaryota</taxon>
        <taxon>Metazoa</taxon>
        <taxon>Spiralia</taxon>
        <taxon>Lophotrochozoa</taxon>
        <taxon>Mollusca</taxon>
        <taxon>Gastropoda</taxon>
        <taxon>Heterobranchia</taxon>
        <taxon>Euthyneura</taxon>
        <taxon>Panpulmonata</taxon>
        <taxon>Sacoglossa</taxon>
        <taxon>Placobranchoidea</taxon>
        <taxon>Plakobranchidae</taxon>
        <taxon>Elysia</taxon>
    </lineage>
</organism>
<evidence type="ECO:0000313" key="2">
    <source>
        <dbReference type="EMBL" id="KAK3732122.1"/>
    </source>
</evidence>
<dbReference type="AlphaFoldDB" id="A0AAE0Y3U7"/>
<name>A0AAE0Y3U7_9GAST</name>
<protein>
    <submittedName>
        <fullName evidence="2">Uncharacterized protein</fullName>
    </submittedName>
</protein>
<accession>A0AAE0Y3U7</accession>
<sequence>MSSGARPSSSQNLDQPQESLHATFSPTLTKKHRMSVKQKFQGAESMTVSVRQKNYRISMYHPTIAQLQELAWMEAQAVSSNLEDCPRVE</sequence>
<evidence type="ECO:0000313" key="3">
    <source>
        <dbReference type="Proteomes" id="UP001283361"/>
    </source>
</evidence>